<proteinExistence type="predicted"/>
<reference evidence="1 2" key="1">
    <citation type="submission" date="2016-10" db="EMBL/GenBank/DDBJ databases">
        <authorList>
            <person name="de Groot N.N."/>
        </authorList>
    </citation>
    <scope>NUCLEOTIDE SEQUENCE [LARGE SCALE GENOMIC DNA]</scope>
    <source>
        <strain evidence="1 2">VTM2R47</strain>
    </source>
</reference>
<dbReference type="EMBL" id="FOGM01000019">
    <property type="protein sequence ID" value="SES14556.1"/>
    <property type="molecule type" value="Genomic_DNA"/>
</dbReference>
<gene>
    <name evidence="1" type="ORF">SAMN04487840_1192</name>
</gene>
<dbReference type="RefSeq" id="WP_074628167.1">
    <property type="nucleotide sequence ID" value="NZ_FOGM01000019.1"/>
</dbReference>
<accession>A0A1H9UYQ3</accession>
<sequence>MTELGIDDKEIVVIVGFAGQMIATNNFNSVLQIDVDKRLLPIIDDFKPATWRENLKQEN</sequence>
<dbReference type="AlphaFoldDB" id="A0A1H9UYQ3"/>
<name>A0A1H9UYQ3_9STRE</name>
<protein>
    <submittedName>
        <fullName evidence="1">Uncharacterized protein</fullName>
    </submittedName>
</protein>
<evidence type="ECO:0000313" key="2">
    <source>
        <dbReference type="Proteomes" id="UP000182712"/>
    </source>
</evidence>
<dbReference type="Proteomes" id="UP000182712">
    <property type="component" value="Unassembled WGS sequence"/>
</dbReference>
<evidence type="ECO:0000313" key="1">
    <source>
        <dbReference type="EMBL" id="SES14556.1"/>
    </source>
</evidence>
<organism evidence="1 2">
    <name type="scientific">Streptococcus gallolyticus</name>
    <dbReference type="NCBI Taxonomy" id="315405"/>
    <lineage>
        <taxon>Bacteria</taxon>
        <taxon>Bacillati</taxon>
        <taxon>Bacillota</taxon>
        <taxon>Bacilli</taxon>
        <taxon>Lactobacillales</taxon>
        <taxon>Streptococcaceae</taxon>
        <taxon>Streptococcus</taxon>
    </lineage>
</organism>